<reference evidence="1" key="1">
    <citation type="submission" date="2020-08" db="EMBL/GenBank/DDBJ databases">
        <title>Genome public.</title>
        <authorList>
            <person name="Liu C."/>
            <person name="Sun Q."/>
        </authorList>
    </citation>
    <scope>NUCLEOTIDE SEQUENCE</scope>
    <source>
        <strain evidence="1">BX15</strain>
    </source>
</reference>
<organism evidence="1 2">
    <name type="scientific">Dysosmobacter segnis</name>
    <dbReference type="NCBI Taxonomy" id="2763042"/>
    <lineage>
        <taxon>Bacteria</taxon>
        <taxon>Bacillati</taxon>
        <taxon>Bacillota</taxon>
        <taxon>Clostridia</taxon>
        <taxon>Eubacteriales</taxon>
        <taxon>Oscillospiraceae</taxon>
        <taxon>Dysosmobacter</taxon>
    </lineage>
</organism>
<evidence type="ECO:0000313" key="1">
    <source>
        <dbReference type="EMBL" id="MBC5770815.1"/>
    </source>
</evidence>
<dbReference type="Proteomes" id="UP000620327">
    <property type="component" value="Unassembled WGS sequence"/>
</dbReference>
<dbReference type="SUPFAM" id="SSF53474">
    <property type="entry name" value="alpha/beta-Hydrolases"/>
    <property type="match status" value="1"/>
</dbReference>
<dbReference type="GO" id="GO:0016787">
    <property type="term" value="F:hydrolase activity"/>
    <property type="evidence" value="ECO:0007669"/>
    <property type="project" value="UniProtKB-KW"/>
</dbReference>
<name>A0A923MIP7_9FIRM</name>
<keyword evidence="2" id="KW-1185">Reference proteome</keyword>
<dbReference type="AlphaFoldDB" id="A0A923MIP7"/>
<keyword evidence="1" id="KW-0378">Hydrolase</keyword>
<dbReference type="Gene3D" id="3.40.50.1820">
    <property type="entry name" value="alpha/beta hydrolase"/>
    <property type="match status" value="1"/>
</dbReference>
<sequence>MQILECGREHRETLLFFPCTAEPVWAFADTIAVLSQRWHIFQVVFDGHQPEYPGDFTSVEQTVDEVTQYLNVHGISHLDAAYGCSLGGACLTRLLALGEISVGRAIIDGGMTPYRLPFLVRKLLLARDVLSFRTVASNREVLEAAFPPERFTPPGHDSRKEYNAMERYLKTFSNRTIRNIFWSANNYALPKVPAECGTKITYWYGCDEKKDRRYNIRFMKHYFPQIRVHGIPKMAHAELVLVHPELFDHYAEKFLKPEG</sequence>
<dbReference type="RefSeq" id="WP_187015047.1">
    <property type="nucleotide sequence ID" value="NZ_JACOQI010000010.1"/>
</dbReference>
<dbReference type="InterPro" id="IPR029058">
    <property type="entry name" value="AB_hydrolase_fold"/>
</dbReference>
<dbReference type="EMBL" id="JACOQI010000010">
    <property type="protein sequence ID" value="MBC5770815.1"/>
    <property type="molecule type" value="Genomic_DNA"/>
</dbReference>
<protein>
    <submittedName>
        <fullName evidence="1">Alpha/beta hydrolase</fullName>
    </submittedName>
</protein>
<gene>
    <name evidence="1" type="ORF">H8Z83_10880</name>
</gene>
<evidence type="ECO:0000313" key="2">
    <source>
        <dbReference type="Proteomes" id="UP000620327"/>
    </source>
</evidence>
<comment type="caution">
    <text evidence="1">The sequence shown here is derived from an EMBL/GenBank/DDBJ whole genome shotgun (WGS) entry which is preliminary data.</text>
</comment>
<accession>A0A923MIP7</accession>
<proteinExistence type="predicted"/>